<comment type="similarity">
    <text evidence="2">Belongs to the TonB-dependent receptor family. Hemoglobin/haptoglobin binding protein subfamily.</text>
</comment>
<evidence type="ECO:0000256" key="9">
    <source>
        <dbReference type="ARBA" id="ARBA00023170"/>
    </source>
</evidence>
<evidence type="ECO:0000256" key="12">
    <source>
        <dbReference type="PROSITE-ProRule" id="PRU10144"/>
    </source>
</evidence>
<keyword evidence="4 11" id="KW-1134">Transmembrane beta strand</keyword>
<keyword evidence="3 11" id="KW-0813">Transport</keyword>
<dbReference type="SUPFAM" id="SSF56935">
    <property type="entry name" value="Porins"/>
    <property type="match status" value="1"/>
</dbReference>
<evidence type="ECO:0000256" key="8">
    <source>
        <dbReference type="ARBA" id="ARBA00023136"/>
    </source>
</evidence>
<dbReference type="Pfam" id="PF07715">
    <property type="entry name" value="Plug"/>
    <property type="match status" value="1"/>
</dbReference>
<evidence type="ECO:0000256" key="4">
    <source>
        <dbReference type="ARBA" id="ARBA00022452"/>
    </source>
</evidence>
<evidence type="ECO:0000313" key="17">
    <source>
        <dbReference type="Proteomes" id="UP000292345"/>
    </source>
</evidence>
<reference evidence="16 17" key="1">
    <citation type="submission" date="2018-01" db="EMBL/GenBank/DDBJ databases">
        <title>Co-occurrence of chitin degradation, pigmentation and bioactivity in marine Pseudoalteromonas.</title>
        <authorList>
            <person name="Paulsen S."/>
            <person name="Gram L."/>
            <person name="Machado H."/>
        </authorList>
    </citation>
    <scope>NUCLEOTIDE SEQUENCE [LARGE SCALE GENOMIC DNA]</scope>
    <source>
        <strain evidence="16 17">S1946</strain>
    </source>
</reference>
<keyword evidence="7 13" id="KW-0798">TonB box</keyword>
<evidence type="ECO:0000256" key="7">
    <source>
        <dbReference type="ARBA" id="ARBA00023077"/>
    </source>
</evidence>
<dbReference type="AlphaFoldDB" id="A0A4Q7EBS9"/>
<dbReference type="GO" id="GO:0015344">
    <property type="term" value="F:siderophore uptake transmembrane transporter activity"/>
    <property type="evidence" value="ECO:0007669"/>
    <property type="project" value="TreeGrafter"/>
</dbReference>
<dbReference type="PANTHER" id="PTHR30069">
    <property type="entry name" value="TONB-DEPENDENT OUTER MEMBRANE RECEPTOR"/>
    <property type="match status" value="1"/>
</dbReference>
<dbReference type="GO" id="GO:0044718">
    <property type="term" value="P:siderophore transmembrane transport"/>
    <property type="evidence" value="ECO:0007669"/>
    <property type="project" value="TreeGrafter"/>
</dbReference>
<keyword evidence="8 11" id="KW-0472">Membrane</keyword>
<evidence type="ECO:0000256" key="2">
    <source>
        <dbReference type="ARBA" id="ARBA00008143"/>
    </source>
</evidence>
<proteinExistence type="inferred from homology"/>
<evidence type="ECO:0000256" key="1">
    <source>
        <dbReference type="ARBA" id="ARBA00004571"/>
    </source>
</evidence>
<feature type="domain" description="TonB-dependent receptor-like beta-barrel" evidence="14">
    <location>
        <begin position="295"/>
        <end position="741"/>
    </location>
</feature>
<dbReference type="Pfam" id="PF00593">
    <property type="entry name" value="TonB_dep_Rec_b-barrel"/>
    <property type="match status" value="1"/>
</dbReference>
<evidence type="ECO:0000256" key="5">
    <source>
        <dbReference type="ARBA" id="ARBA00022692"/>
    </source>
</evidence>
<keyword evidence="5 11" id="KW-0812">Transmembrane</keyword>
<name>A0A4Q7EBS9_9GAMM</name>
<gene>
    <name evidence="16" type="ORF">C3B51_13315</name>
</gene>
<evidence type="ECO:0000256" key="6">
    <source>
        <dbReference type="ARBA" id="ARBA00022729"/>
    </source>
</evidence>
<evidence type="ECO:0000259" key="15">
    <source>
        <dbReference type="Pfam" id="PF07715"/>
    </source>
</evidence>
<feature type="domain" description="TonB-dependent receptor plug" evidence="15">
    <location>
        <begin position="77"/>
        <end position="185"/>
    </location>
</feature>
<dbReference type="PROSITE" id="PS01156">
    <property type="entry name" value="TONB_DEPENDENT_REC_2"/>
    <property type="match status" value="1"/>
</dbReference>
<evidence type="ECO:0000259" key="14">
    <source>
        <dbReference type="Pfam" id="PF00593"/>
    </source>
</evidence>
<evidence type="ECO:0000256" key="10">
    <source>
        <dbReference type="ARBA" id="ARBA00023237"/>
    </source>
</evidence>
<comment type="caution">
    <text evidence="16">The sequence shown here is derived from an EMBL/GenBank/DDBJ whole genome shotgun (WGS) entry which is preliminary data.</text>
</comment>
<dbReference type="InterPro" id="IPR012910">
    <property type="entry name" value="Plug_dom"/>
</dbReference>
<dbReference type="InterPro" id="IPR000531">
    <property type="entry name" value="Beta-barrel_TonB"/>
</dbReference>
<dbReference type="InterPro" id="IPR039426">
    <property type="entry name" value="TonB-dep_rcpt-like"/>
</dbReference>
<protein>
    <submittedName>
        <fullName evidence="16">Adhesin</fullName>
    </submittedName>
</protein>
<accession>A0A4Q7EBS9</accession>
<dbReference type="InterPro" id="IPR036942">
    <property type="entry name" value="Beta-barrel_TonB_sf"/>
</dbReference>
<dbReference type="InterPro" id="IPR037066">
    <property type="entry name" value="Plug_dom_sf"/>
</dbReference>
<sequence>MLQCLQCATITLEVLLPRKMQADMLRSATKKMMPLMCMLASTVSGANEADSGLFALELDDLLELTVTSGSNRAEQFRHTPASIQVITEQDITQRGNTALSEVLADISGVDISTSYGADHALFYQRGYRTPSNQRTLVMVNGVINNHLWGHDFPLNRQTPLTMIERIEVLSGPAGAVYGPNAFLGVINIITKKGKALEQDGHKVSVQAQLADFGSQALDLNFLGKVQRWSYWLGLKQFKSDGPGVDDFAQWGFVDEQYLSDPRFWGPVLNYGHGGVPYGQYVSKDDESGVFGEVSFDTLTLGVNNWVNHNGYGLQFAFDRGQPNARWSRRTSSYYLRHETPLFDKGMLKHFIRYRSEQRYGDWAEASPDPLSAQSRNSYVTISDWNSASTSWKVRQDYEYQYNDEVHLAAGLKYERKELTSTYEICGYWASAYCSFEDPADLGPYGLGKGVYYSTDSDMLVTRYLLRDMPDANLVTTIDKGVYLRTSYKQADWSLSGAIRWDNNSVYGTFIKPRVALTYDINTTNTIKAIYATAFQEPAPVQLYGGWNGRNANPELAPEEVKDLTLTWMNQSGAWFSDLSVYYSRYNNVIKEEADNAGERDVLGAEWRLRYEAENPWFDAPQISAFMNYSYTKTTSHINFDHQLGVWVGDGTPACEDDAAACGQYRVDLGDIAPHKLNLGLNLPLSTRLSINTRLNYVSEKSLYLRNPLRQQGTKLGDYLVTNMSLVWQQDALSVHLKVKNLFDSQVYHAGSEQGSSGNQFRDEDGDLLRSQGFYNSIFPQVGRNWELGVTVVF</sequence>
<comment type="subcellular location">
    <subcellularLocation>
        <location evidence="1 11">Cell outer membrane</location>
        <topology evidence="1 11">Multi-pass membrane protein</topology>
    </subcellularLocation>
</comment>
<keyword evidence="10 11" id="KW-0998">Cell outer membrane</keyword>
<evidence type="ECO:0000256" key="13">
    <source>
        <dbReference type="RuleBase" id="RU003357"/>
    </source>
</evidence>
<dbReference type="EMBL" id="PPUZ01000035">
    <property type="protein sequence ID" value="RZM80147.1"/>
    <property type="molecule type" value="Genomic_DNA"/>
</dbReference>
<dbReference type="Gene3D" id="2.170.130.10">
    <property type="entry name" value="TonB-dependent receptor, plug domain"/>
    <property type="match status" value="1"/>
</dbReference>
<dbReference type="PANTHER" id="PTHR30069:SF29">
    <property type="entry name" value="HEMOGLOBIN AND HEMOGLOBIN-HAPTOGLOBIN-BINDING PROTEIN 1-RELATED"/>
    <property type="match status" value="1"/>
</dbReference>
<organism evidence="16 17">
    <name type="scientific">Pseudoalteromonas rubra</name>
    <dbReference type="NCBI Taxonomy" id="43658"/>
    <lineage>
        <taxon>Bacteria</taxon>
        <taxon>Pseudomonadati</taxon>
        <taxon>Pseudomonadota</taxon>
        <taxon>Gammaproteobacteria</taxon>
        <taxon>Alteromonadales</taxon>
        <taxon>Pseudoalteromonadaceae</taxon>
        <taxon>Pseudoalteromonas</taxon>
    </lineage>
</organism>
<feature type="short sequence motif" description="TonB C-terminal box" evidence="12">
    <location>
        <begin position="776"/>
        <end position="793"/>
    </location>
</feature>
<keyword evidence="9" id="KW-0675">Receptor</keyword>
<keyword evidence="6" id="KW-0732">Signal</keyword>
<evidence type="ECO:0000313" key="16">
    <source>
        <dbReference type="EMBL" id="RZM80147.1"/>
    </source>
</evidence>
<evidence type="ECO:0000256" key="11">
    <source>
        <dbReference type="PROSITE-ProRule" id="PRU01360"/>
    </source>
</evidence>
<dbReference type="Proteomes" id="UP000292345">
    <property type="component" value="Unassembled WGS sequence"/>
</dbReference>
<dbReference type="Gene3D" id="2.40.170.20">
    <property type="entry name" value="TonB-dependent receptor, beta-barrel domain"/>
    <property type="match status" value="1"/>
</dbReference>
<dbReference type="PROSITE" id="PS52016">
    <property type="entry name" value="TONB_DEPENDENT_REC_3"/>
    <property type="match status" value="1"/>
</dbReference>
<dbReference type="GO" id="GO:0009279">
    <property type="term" value="C:cell outer membrane"/>
    <property type="evidence" value="ECO:0007669"/>
    <property type="project" value="UniProtKB-SubCell"/>
</dbReference>
<dbReference type="InterPro" id="IPR010917">
    <property type="entry name" value="TonB_rcpt_CS"/>
</dbReference>
<evidence type="ECO:0000256" key="3">
    <source>
        <dbReference type="ARBA" id="ARBA00022448"/>
    </source>
</evidence>